<evidence type="ECO:0008006" key="3">
    <source>
        <dbReference type="Google" id="ProtNLM"/>
    </source>
</evidence>
<comment type="caution">
    <text evidence="1">The sequence shown here is derived from an EMBL/GenBank/DDBJ whole genome shotgun (WGS) entry which is preliminary data.</text>
</comment>
<organism evidence="1 2">
    <name type="scientific">Azoarcus indigens</name>
    <dbReference type="NCBI Taxonomy" id="29545"/>
    <lineage>
        <taxon>Bacteria</taxon>
        <taxon>Pseudomonadati</taxon>
        <taxon>Pseudomonadota</taxon>
        <taxon>Betaproteobacteria</taxon>
        <taxon>Rhodocyclales</taxon>
        <taxon>Zoogloeaceae</taxon>
        <taxon>Azoarcus</taxon>
    </lineage>
</organism>
<dbReference type="EMBL" id="SNVV01000009">
    <property type="protein sequence ID" value="TDN50448.1"/>
    <property type="molecule type" value="Genomic_DNA"/>
</dbReference>
<reference evidence="1 2" key="1">
    <citation type="submission" date="2019-03" db="EMBL/GenBank/DDBJ databases">
        <title>Genomic Encyclopedia of Type Strains, Phase IV (KMG-IV): sequencing the most valuable type-strain genomes for metagenomic binning, comparative biology and taxonomic classification.</title>
        <authorList>
            <person name="Goeker M."/>
        </authorList>
    </citation>
    <scope>NUCLEOTIDE SEQUENCE [LARGE SCALE GENOMIC DNA]</scope>
    <source>
        <strain evidence="1 2">DSM 12121</strain>
    </source>
</reference>
<protein>
    <recommendedName>
        <fullName evidence="3">AAA domain-containing protein</fullName>
    </recommendedName>
</protein>
<dbReference type="SUPFAM" id="SSF52540">
    <property type="entry name" value="P-loop containing nucleoside triphosphate hydrolases"/>
    <property type="match status" value="1"/>
</dbReference>
<name>A0A4R6E105_9RHOO</name>
<proteinExistence type="predicted"/>
<dbReference type="InterPro" id="IPR027417">
    <property type="entry name" value="P-loop_NTPase"/>
</dbReference>
<dbReference type="Proteomes" id="UP000295129">
    <property type="component" value="Unassembled WGS sequence"/>
</dbReference>
<dbReference type="Gene3D" id="3.40.50.300">
    <property type="entry name" value="P-loop containing nucleotide triphosphate hydrolases"/>
    <property type="match status" value="1"/>
</dbReference>
<evidence type="ECO:0000313" key="1">
    <source>
        <dbReference type="EMBL" id="TDN50448.1"/>
    </source>
</evidence>
<evidence type="ECO:0000313" key="2">
    <source>
        <dbReference type="Proteomes" id="UP000295129"/>
    </source>
</evidence>
<dbReference type="RefSeq" id="WP_133591708.1">
    <property type="nucleotide sequence ID" value="NZ_SNVV01000009.1"/>
</dbReference>
<gene>
    <name evidence="1" type="ORF">C7389_109142</name>
</gene>
<keyword evidence="2" id="KW-1185">Reference proteome</keyword>
<accession>A0A4R6E105</accession>
<dbReference type="AlphaFoldDB" id="A0A4R6E105"/>
<dbReference type="OrthoDB" id="9157518at2"/>
<sequence>MKHPIIVTAPQGTGKTRYAQQLADALDRRFVLDEFDGSQPLRPDTLALTHIHPDELDVPPHVEIVALNTADQLLRLIGRSAEEV</sequence>